<feature type="compositionally biased region" description="Low complexity" evidence="2">
    <location>
        <begin position="253"/>
        <end position="274"/>
    </location>
</feature>
<dbReference type="Proteomes" id="UP000215506">
    <property type="component" value="Unassembled WGS sequence"/>
</dbReference>
<evidence type="ECO:0000256" key="2">
    <source>
        <dbReference type="SAM" id="MobiDB-lite"/>
    </source>
</evidence>
<dbReference type="InterPro" id="IPR038332">
    <property type="entry name" value="PPE_sf"/>
</dbReference>
<feature type="region of interest" description="Disordered" evidence="2">
    <location>
        <begin position="247"/>
        <end position="288"/>
    </location>
</feature>
<dbReference type="Gene3D" id="1.20.1260.20">
    <property type="entry name" value="PPE superfamily"/>
    <property type="match status" value="1"/>
</dbReference>
<evidence type="ECO:0000313" key="4">
    <source>
        <dbReference type="EMBL" id="OXR45471.1"/>
    </source>
</evidence>
<reference evidence="4 5" key="1">
    <citation type="submission" date="2017-07" db="EMBL/GenBank/DDBJ databases">
        <title>First draft Genome Sequence of Nocardia cerradoensis isolated from human infection.</title>
        <authorList>
            <person name="Carrasco G."/>
        </authorList>
    </citation>
    <scope>NUCLEOTIDE SEQUENCE [LARGE SCALE GENOMIC DNA]</scope>
    <source>
        <strain evidence="4 5">CNM20130759</strain>
    </source>
</reference>
<evidence type="ECO:0000313" key="5">
    <source>
        <dbReference type="Proteomes" id="UP000215506"/>
    </source>
</evidence>
<evidence type="ECO:0000259" key="3">
    <source>
        <dbReference type="Pfam" id="PF00823"/>
    </source>
</evidence>
<dbReference type="Pfam" id="PF00823">
    <property type="entry name" value="PPE"/>
    <property type="match status" value="1"/>
</dbReference>
<dbReference type="SUPFAM" id="SSF140459">
    <property type="entry name" value="PE/PPE dimer-like"/>
    <property type="match status" value="1"/>
</dbReference>
<proteinExistence type="inferred from homology"/>
<evidence type="ECO:0000256" key="1">
    <source>
        <dbReference type="ARBA" id="ARBA00010652"/>
    </source>
</evidence>
<keyword evidence="5" id="KW-1185">Reference proteome</keyword>
<protein>
    <recommendedName>
        <fullName evidence="3">PPE domain-containing protein</fullName>
    </recommendedName>
</protein>
<dbReference type="InterPro" id="IPR000030">
    <property type="entry name" value="PPE_dom"/>
</dbReference>
<name>A0A231H9G4_9NOCA</name>
<gene>
    <name evidence="4" type="ORF">B7C42_02596</name>
</gene>
<feature type="domain" description="PPE" evidence="3">
    <location>
        <begin position="14"/>
        <end position="174"/>
    </location>
</feature>
<dbReference type="RefSeq" id="WP_094025398.1">
    <property type="nucleotide sequence ID" value="NZ_NGAF01000004.1"/>
</dbReference>
<accession>A0A231H9G4</accession>
<comment type="caution">
    <text evidence="4">The sequence shown here is derived from an EMBL/GenBank/DDBJ whole genome shotgun (WGS) entry which is preliminary data.</text>
</comment>
<organism evidence="4 5">
    <name type="scientific">Nocardia cerradoensis</name>
    <dbReference type="NCBI Taxonomy" id="85688"/>
    <lineage>
        <taxon>Bacteria</taxon>
        <taxon>Bacillati</taxon>
        <taxon>Actinomycetota</taxon>
        <taxon>Actinomycetes</taxon>
        <taxon>Mycobacteriales</taxon>
        <taxon>Nocardiaceae</taxon>
        <taxon>Nocardia</taxon>
    </lineage>
</organism>
<comment type="similarity">
    <text evidence="1">Belongs to the mycobacterial PPE family.</text>
</comment>
<dbReference type="AlphaFoldDB" id="A0A231H9G4"/>
<dbReference type="EMBL" id="NGAF01000004">
    <property type="protein sequence ID" value="OXR45471.1"/>
    <property type="molecule type" value="Genomic_DNA"/>
</dbReference>
<sequence>MVEPPGDGFTGVVWEARPTERLARELTTGPGSVPMAEAASAWGRLAANFGAAVLDYDRIVSDIRGHWQSDRSDEVLERIARMRDWLLDAATAAGRNATHAAEQAAAYEVARLAMPHIAEIAALEQATHTVQAIGAAMGAPLVGAAADISADQDVAKAGAARVMRTYEAATEPLALPWQQLEPPVLATGDALAGEQAAAAVAAESAPAMPAIAGMPAMPNPAAFEMPRTLTGTRVQTVARAAQTTEFTALQSSPTQTGTAAGQAVPAAAGPAAAQSQEERTARAGMADAPGVGEFELEAGFAAAPAVLGGVEASPATGTASPA</sequence>